<protein>
    <submittedName>
        <fullName evidence="1">Uncharacterized protein</fullName>
    </submittedName>
</protein>
<proteinExistence type="predicted"/>
<evidence type="ECO:0000313" key="2">
    <source>
        <dbReference type="Proteomes" id="UP000180215"/>
    </source>
</evidence>
<dbReference type="EMBL" id="MNAO01000020">
    <property type="protein sequence ID" value="OHV17810.1"/>
    <property type="molecule type" value="Genomic_DNA"/>
</dbReference>
<dbReference type="Proteomes" id="UP000180215">
    <property type="component" value="Unassembled WGS sequence"/>
</dbReference>
<gene>
    <name evidence="1" type="ORF">BK022_03355</name>
</gene>
<sequence length="62" mass="7409">MAAKIVTVPTPIEGELLERYRELQASVKTLYSHSVFDAKRLHASHRLSFKRWEDAMYFKLRW</sequence>
<comment type="caution">
    <text evidence="1">The sequence shown here is derived from an EMBL/GenBank/DDBJ whole genome shotgun (WGS) entry which is preliminary data.</text>
</comment>
<dbReference type="AlphaFoldDB" id="A0A1S1P818"/>
<reference evidence="1 2" key="1">
    <citation type="submission" date="2016-10" db="EMBL/GenBank/DDBJ databases">
        <title>Draft genome sequence of Methylobacterium extorquens CP3, a seed endophyte of Crotalaria pumila with plant growth-promoting and metal tolerance properties.</title>
        <authorList>
            <person name="Sanchez-Lopez A.S."/>
            <person name="Van Hamme J.D."/>
            <person name="Thijs S."/>
            <person name="Mcammond B.M."/>
            <person name="Stevens V."/>
            <person name="Gonzalez-Chavez M.D.C."/>
            <person name="Vangronsveld J."/>
        </authorList>
    </citation>
    <scope>NUCLEOTIDE SEQUENCE [LARGE SCALE GENOMIC DNA]</scope>
    <source>
        <strain evidence="1 2">CP3</strain>
    </source>
</reference>
<organism evidence="1 2">
    <name type="scientific">Methylorubrum extorquens</name>
    <name type="common">Methylobacterium dichloromethanicum</name>
    <name type="synonym">Methylobacterium extorquens</name>
    <dbReference type="NCBI Taxonomy" id="408"/>
    <lineage>
        <taxon>Bacteria</taxon>
        <taxon>Pseudomonadati</taxon>
        <taxon>Pseudomonadota</taxon>
        <taxon>Alphaproteobacteria</taxon>
        <taxon>Hyphomicrobiales</taxon>
        <taxon>Methylobacteriaceae</taxon>
        <taxon>Methylorubrum</taxon>
    </lineage>
</organism>
<evidence type="ECO:0000313" key="1">
    <source>
        <dbReference type="EMBL" id="OHV17810.1"/>
    </source>
</evidence>
<accession>A0A1S1P818</accession>
<name>A0A1S1P818_METEX</name>